<dbReference type="InParanoid" id="A9WG12"/>
<feature type="transmembrane region" description="Helical" evidence="1">
    <location>
        <begin position="78"/>
        <end position="99"/>
    </location>
</feature>
<dbReference type="Proteomes" id="UP000002008">
    <property type="component" value="Chromosome"/>
</dbReference>
<evidence type="ECO:0008006" key="4">
    <source>
        <dbReference type="Google" id="ProtNLM"/>
    </source>
</evidence>
<dbReference type="KEGG" id="cau:Caur_2967"/>
<name>A9WG12_CHLAA</name>
<dbReference type="PANTHER" id="PTHR35283">
    <property type="entry name" value="T12C22.21 PROTEIN"/>
    <property type="match status" value="1"/>
</dbReference>
<feature type="transmembrane region" description="Helical" evidence="1">
    <location>
        <begin position="105"/>
        <end position="124"/>
    </location>
</feature>
<keyword evidence="1" id="KW-0812">Transmembrane</keyword>
<feature type="transmembrane region" description="Helical" evidence="1">
    <location>
        <begin position="46"/>
        <end position="66"/>
    </location>
</feature>
<keyword evidence="1" id="KW-0472">Membrane</keyword>
<feature type="transmembrane region" description="Helical" evidence="1">
    <location>
        <begin position="12"/>
        <end position="34"/>
    </location>
</feature>
<dbReference type="PATRIC" id="fig|324602.8.peg.3365"/>
<dbReference type="HOGENOM" id="CLU_143267_0_0_0"/>
<evidence type="ECO:0000256" key="1">
    <source>
        <dbReference type="SAM" id="Phobius"/>
    </source>
</evidence>
<protein>
    <recommendedName>
        <fullName evidence="4">DUF3054 domain-containing protein</fullName>
    </recommendedName>
</protein>
<sequence length="138" mass="15545">METTKHRFSELSWPQLGLLIGGDGLVFIIFALLGRSSHGLSDEQPLLAAVRVAWPFFVGWLLVAPWTGVLRQHPPLRMIGLSLGTWLVALPVGLLLRWFQLGRSSPFSFALVTFLTVAALLIIWRGGYSWWMMRRTIS</sequence>
<dbReference type="AlphaFoldDB" id="A9WG12"/>
<reference evidence="3" key="1">
    <citation type="journal article" date="2011" name="BMC Genomics">
        <title>Complete genome sequence of the filamentous anoxygenic phototrophic bacterium Chloroflexus aurantiacus.</title>
        <authorList>
            <person name="Tang K.H."/>
            <person name="Barry K."/>
            <person name="Chertkov O."/>
            <person name="Dalin E."/>
            <person name="Han C.S."/>
            <person name="Hauser L.J."/>
            <person name="Honchak B.M."/>
            <person name="Karbach L.E."/>
            <person name="Land M.L."/>
            <person name="Lapidus A."/>
            <person name="Larimer F.W."/>
            <person name="Mikhailova N."/>
            <person name="Pitluck S."/>
            <person name="Pierson B.K."/>
            <person name="Blankenship R.E."/>
        </authorList>
    </citation>
    <scope>NUCLEOTIDE SEQUENCE [LARGE SCALE GENOMIC DNA]</scope>
    <source>
        <strain evidence="3">ATCC 29366 / DSM 635 / J-10-fl</strain>
    </source>
</reference>
<keyword evidence="3" id="KW-1185">Reference proteome</keyword>
<dbReference type="RefSeq" id="WP_012258819.1">
    <property type="nucleotide sequence ID" value="NC_010175.1"/>
</dbReference>
<dbReference type="EMBL" id="CP000909">
    <property type="protein sequence ID" value="ABY36166.1"/>
    <property type="molecule type" value="Genomic_DNA"/>
</dbReference>
<organism evidence="2 3">
    <name type="scientific">Chloroflexus aurantiacus (strain ATCC 29366 / DSM 635 / J-10-fl)</name>
    <dbReference type="NCBI Taxonomy" id="324602"/>
    <lineage>
        <taxon>Bacteria</taxon>
        <taxon>Bacillati</taxon>
        <taxon>Chloroflexota</taxon>
        <taxon>Chloroflexia</taxon>
        <taxon>Chloroflexales</taxon>
        <taxon>Chloroflexineae</taxon>
        <taxon>Chloroflexaceae</taxon>
        <taxon>Chloroflexus</taxon>
    </lineage>
</organism>
<evidence type="ECO:0000313" key="3">
    <source>
        <dbReference type="Proteomes" id="UP000002008"/>
    </source>
</evidence>
<dbReference type="PANTHER" id="PTHR35283:SF3">
    <property type="entry name" value="T12C22.21 PROTEIN"/>
    <property type="match status" value="1"/>
</dbReference>
<accession>A9WG12</accession>
<proteinExistence type="predicted"/>
<dbReference type="STRING" id="324602.Caur_2967"/>
<dbReference type="InterPro" id="IPR021414">
    <property type="entry name" value="DUF3054"/>
</dbReference>
<evidence type="ECO:0000313" key="2">
    <source>
        <dbReference type="EMBL" id="ABY36166.1"/>
    </source>
</evidence>
<keyword evidence="1" id="KW-1133">Transmembrane helix</keyword>
<dbReference type="EnsemblBacteria" id="ABY36166">
    <property type="protein sequence ID" value="ABY36166"/>
    <property type="gene ID" value="Caur_2967"/>
</dbReference>
<gene>
    <name evidence="2" type="ordered locus">Caur_2967</name>
</gene>
<dbReference type="Pfam" id="PF11255">
    <property type="entry name" value="DUF3054"/>
    <property type="match status" value="1"/>
</dbReference>